<dbReference type="Proteomes" id="UP000823904">
    <property type="component" value="Unassembled WGS sequence"/>
</dbReference>
<proteinExistence type="predicted"/>
<gene>
    <name evidence="1" type="ORF">H9754_03270</name>
</gene>
<dbReference type="AlphaFoldDB" id="A0A9D2PIQ7"/>
<accession>A0A9D2PIQ7</accession>
<evidence type="ECO:0000313" key="2">
    <source>
        <dbReference type="Proteomes" id="UP000823904"/>
    </source>
</evidence>
<reference evidence="1" key="2">
    <citation type="submission" date="2021-04" db="EMBL/GenBank/DDBJ databases">
        <authorList>
            <person name="Gilroy R."/>
        </authorList>
    </citation>
    <scope>NUCLEOTIDE SEQUENCE</scope>
    <source>
        <strain evidence="1">ChiSjej3B21-8574</strain>
    </source>
</reference>
<reference evidence="1" key="1">
    <citation type="journal article" date="2021" name="PeerJ">
        <title>Extensive microbial diversity within the chicken gut microbiome revealed by metagenomics and culture.</title>
        <authorList>
            <person name="Gilroy R."/>
            <person name="Ravi A."/>
            <person name="Getino M."/>
            <person name="Pursley I."/>
            <person name="Horton D.L."/>
            <person name="Alikhan N.F."/>
            <person name="Baker D."/>
            <person name="Gharbi K."/>
            <person name="Hall N."/>
            <person name="Watson M."/>
            <person name="Adriaenssens E.M."/>
            <person name="Foster-Nyarko E."/>
            <person name="Jarju S."/>
            <person name="Secka A."/>
            <person name="Antonio M."/>
            <person name="Oren A."/>
            <person name="Chaudhuri R.R."/>
            <person name="La Ragione R."/>
            <person name="Hildebrand F."/>
            <person name="Pallen M.J."/>
        </authorList>
    </citation>
    <scope>NUCLEOTIDE SEQUENCE</scope>
    <source>
        <strain evidence="1">ChiSjej3B21-8574</strain>
    </source>
</reference>
<evidence type="ECO:0008006" key="3">
    <source>
        <dbReference type="Google" id="ProtNLM"/>
    </source>
</evidence>
<organism evidence="1 2">
    <name type="scientific">Candidatus Anaerostipes avistercoris</name>
    <dbReference type="NCBI Taxonomy" id="2838462"/>
    <lineage>
        <taxon>Bacteria</taxon>
        <taxon>Bacillati</taxon>
        <taxon>Bacillota</taxon>
        <taxon>Clostridia</taxon>
        <taxon>Lachnospirales</taxon>
        <taxon>Lachnospiraceae</taxon>
        <taxon>Anaerostipes</taxon>
    </lineage>
</organism>
<protein>
    <recommendedName>
        <fullName evidence="3">DUF1868 domain-containing protein</fullName>
    </recommendedName>
</protein>
<sequence>MENLAGYRQRTRGFMLDSLPLAGGFETNPELWKKVDEQGHLRPFRGDTVVFQTDDILKRRAQELQKVLYRNCGDMMADPLKPETFHMTLHDLSNDGNGDEFERKMEQNRQDTARILRLVKMEASENIHINTVGVFNMVSTSVVLGLEPADEFSCTRLMELYERLQTVVSLDYPLTLHITLGYYRPGVYSSEQRRRLQGTFARLNREMGQEFYLKESRIMYQRFEHMNHYETL</sequence>
<dbReference type="EMBL" id="DWWD01000017">
    <property type="protein sequence ID" value="HJC49593.1"/>
    <property type="molecule type" value="Genomic_DNA"/>
</dbReference>
<dbReference type="Gene3D" id="3.90.1140.10">
    <property type="entry name" value="Cyclic phosphodiesterase"/>
    <property type="match status" value="1"/>
</dbReference>
<dbReference type="SUPFAM" id="SSF55144">
    <property type="entry name" value="LigT-like"/>
    <property type="match status" value="1"/>
</dbReference>
<evidence type="ECO:0000313" key="1">
    <source>
        <dbReference type="EMBL" id="HJC49593.1"/>
    </source>
</evidence>
<name>A0A9D2PIQ7_9FIRM</name>
<dbReference type="InterPro" id="IPR009097">
    <property type="entry name" value="Cyclic_Pdiesterase"/>
</dbReference>
<comment type="caution">
    <text evidence="1">The sequence shown here is derived from an EMBL/GenBank/DDBJ whole genome shotgun (WGS) entry which is preliminary data.</text>
</comment>